<keyword evidence="3" id="KW-1003">Cell membrane</keyword>
<dbReference type="FunFam" id="1.20.1640.10:FF:000018">
    <property type="entry name" value="Transmembrane transport protein MmpL10"/>
    <property type="match status" value="1"/>
</dbReference>
<name>A0A654U4L7_MYCTX</name>
<dbReference type="InterPro" id="IPR004869">
    <property type="entry name" value="MMPL_dom"/>
</dbReference>
<evidence type="ECO:0000256" key="3">
    <source>
        <dbReference type="ARBA" id="ARBA00022475"/>
    </source>
</evidence>
<dbReference type="Proteomes" id="UP000046680">
    <property type="component" value="Unassembled WGS sequence"/>
</dbReference>
<dbReference type="PANTHER" id="PTHR33406:SF6">
    <property type="entry name" value="MEMBRANE PROTEIN YDGH-RELATED"/>
    <property type="match status" value="1"/>
</dbReference>
<evidence type="ECO:0000259" key="8">
    <source>
        <dbReference type="Pfam" id="PF03176"/>
    </source>
</evidence>
<comment type="similarity">
    <text evidence="2">Belongs to the resistance-nodulation-cell division (RND) (TC 2.A.6) family. MmpL subfamily.</text>
</comment>
<evidence type="ECO:0000313" key="9">
    <source>
        <dbReference type="EMBL" id="CFR87677.1"/>
    </source>
</evidence>
<dbReference type="Gene3D" id="1.20.1640.10">
    <property type="entry name" value="Multidrug efflux transporter AcrB transmembrane domain"/>
    <property type="match status" value="1"/>
</dbReference>
<dbReference type="PANTHER" id="PTHR33406">
    <property type="entry name" value="MEMBRANE PROTEIN MJ1562-RELATED"/>
    <property type="match status" value="1"/>
</dbReference>
<keyword evidence="4 7" id="KW-0812">Transmembrane</keyword>
<feature type="transmembrane region" description="Helical" evidence="7">
    <location>
        <begin position="165"/>
        <end position="193"/>
    </location>
</feature>
<evidence type="ECO:0000256" key="2">
    <source>
        <dbReference type="ARBA" id="ARBA00010157"/>
    </source>
</evidence>
<dbReference type="GO" id="GO:0005886">
    <property type="term" value="C:plasma membrane"/>
    <property type="evidence" value="ECO:0007669"/>
    <property type="project" value="UniProtKB-SubCell"/>
</dbReference>
<feature type="transmembrane region" description="Helical" evidence="7">
    <location>
        <begin position="54"/>
        <end position="78"/>
    </location>
</feature>
<evidence type="ECO:0000256" key="6">
    <source>
        <dbReference type="ARBA" id="ARBA00023136"/>
    </source>
</evidence>
<keyword evidence="6 7" id="KW-0472">Membrane</keyword>
<accession>A0A654U4L7</accession>
<organism evidence="9 10">
    <name type="scientific">Mycobacterium tuberculosis</name>
    <dbReference type="NCBI Taxonomy" id="1773"/>
    <lineage>
        <taxon>Bacteria</taxon>
        <taxon>Bacillati</taxon>
        <taxon>Actinomycetota</taxon>
        <taxon>Actinomycetes</taxon>
        <taxon>Mycobacteriales</taxon>
        <taxon>Mycobacteriaceae</taxon>
        <taxon>Mycobacterium</taxon>
        <taxon>Mycobacterium tuberculosis complex</taxon>
    </lineage>
</organism>
<feature type="transmembrane region" description="Helical" evidence="7">
    <location>
        <begin position="90"/>
        <end position="111"/>
    </location>
</feature>
<feature type="transmembrane region" description="Helical" evidence="7">
    <location>
        <begin position="27"/>
        <end position="47"/>
    </location>
</feature>
<feature type="domain" description="Membrane transport protein MMPL" evidence="8">
    <location>
        <begin position="5"/>
        <end position="207"/>
    </location>
</feature>
<evidence type="ECO:0000256" key="7">
    <source>
        <dbReference type="SAM" id="Phobius"/>
    </source>
</evidence>
<evidence type="ECO:0000256" key="4">
    <source>
        <dbReference type="ARBA" id="ARBA00022692"/>
    </source>
</evidence>
<dbReference type="SUPFAM" id="SSF82866">
    <property type="entry name" value="Multidrug efflux transporter AcrB transmembrane domain"/>
    <property type="match status" value="1"/>
</dbReference>
<evidence type="ECO:0000256" key="1">
    <source>
        <dbReference type="ARBA" id="ARBA00004651"/>
    </source>
</evidence>
<keyword evidence="5 7" id="KW-1133">Transmembrane helix</keyword>
<protein>
    <submittedName>
        <fullName evidence="9">Putative transmembrane transport protein MMPL1</fullName>
    </submittedName>
</protein>
<comment type="subcellular location">
    <subcellularLocation>
        <location evidence="1">Cell membrane</location>
        <topology evidence="1">Multi-pass membrane protein</topology>
    </subcellularLocation>
</comment>
<dbReference type="EMBL" id="CGCX01001046">
    <property type="protein sequence ID" value="CFR87677.1"/>
    <property type="molecule type" value="Genomic_DNA"/>
</dbReference>
<dbReference type="AlphaFoldDB" id="A0A654U4L7"/>
<sequence length="225" mass="24298">MKGTPLQAASIYLAGTSSTYKDIHEGTLYDVMIAVVASLCLIFIIMLGITRSVVASAVIVGTVALSLGSAFGLSVLIWQHILHMPLHWLVLPMAIIVMLAVGSDYNLLLIARFQEEIGAGLKTGMIRAMAGTGRVVTIAGLVFAFTMGSMVASDLRVVGQIGTTIMIGLLFDTLVVRSYMTPALATLLGRWFWWPRRVDRLARQPQVLGPRRTTALSAERAALLQ</sequence>
<evidence type="ECO:0000256" key="5">
    <source>
        <dbReference type="ARBA" id="ARBA00022989"/>
    </source>
</evidence>
<dbReference type="Pfam" id="PF03176">
    <property type="entry name" value="MMPL"/>
    <property type="match status" value="1"/>
</dbReference>
<dbReference type="InterPro" id="IPR050545">
    <property type="entry name" value="Mycobact_MmpL"/>
</dbReference>
<evidence type="ECO:0000313" key="10">
    <source>
        <dbReference type="Proteomes" id="UP000046680"/>
    </source>
</evidence>
<gene>
    <name evidence="9" type="primary">mmpL8_3</name>
    <name evidence="9" type="ORF">ERS007657_02614</name>
</gene>
<feature type="transmembrane region" description="Helical" evidence="7">
    <location>
        <begin position="132"/>
        <end position="153"/>
    </location>
</feature>
<reference evidence="9 10" key="1">
    <citation type="submission" date="2015-03" db="EMBL/GenBank/DDBJ databases">
        <authorList>
            <consortium name="Pathogen Informatics"/>
        </authorList>
    </citation>
    <scope>NUCLEOTIDE SEQUENCE [LARGE SCALE GENOMIC DNA]</scope>
    <source>
        <strain evidence="9 10">C09601061</strain>
    </source>
</reference>
<proteinExistence type="inferred from homology"/>